<evidence type="ECO:0000259" key="6">
    <source>
        <dbReference type="Pfam" id="PF01321"/>
    </source>
</evidence>
<dbReference type="SUPFAM" id="SSF53092">
    <property type="entry name" value="Creatinase/prolidase N-terminal domain"/>
    <property type="match status" value="1"/>
</dbReference>
<dbReference type="EMBL" id="MDGM01000012">
    <property type="protein sequence ID" value="PIB24227.1"/>
    <property type="molecule type" value="Genomic_DNA"/>
</dbReference>
<keyword evidence="4" id="KW-0464">Manganese</keyword>
<dbReference type="Pfam" id="PF01321">
    <property type="entry name" value="Creatinase_N"/>
    <property type="match status" value="1"/>
</dbReference>
<dbReference type="Proteomes" id="UP000231516">
    <property type="component" value="Unassembled WGS sequence"/>
</dbReference>
<dbReference type="OrthoDB" id="9806388at2"/>
<feature type="domain" description="Peptidase M24 C-terminal" evidence="7">
    <location>
        <begin position="542"/>
        <end position="601"/>
    </location>
</feature>
<feature type="domain" description="Peptidase M24" evidence="5">
    <location>
        <begin position="321"/>
        <end position="529"/>
    </location>
</feature>
<name>A0A2G5K3V6_9RHOB</name>
<keyword evidence="3" id="KW-0378">Hydrolase</keyword>
<evidence type="ECO:0000313" key="9">
    <source>
        <dbReference type="Proteomes" id="UP000231516"/>
    </source>
</evidence>
<evidence type="ECO:0000256" key="2">
    <source>
        <dbReference type="ARBA" id="ARBA00022723"/>
    </source>
</evidence>
<dbReference type="Pfam" id="PF16189">
    <property type="entry name" value="Creatinase_N_2"/>
    <property type="match status" value="1"/>
</dbReference>
<accession>A0A2G5K3V6</accession>
<dbReference type="PANTHER" id="PTHR43763">
    <property type="entry name" value="XAA-PRO AMINOPEPTIDASE 1"/>
    <property type="match status" value="1"/>
</dbReference>
<dbReference type="Gene3D" id="3.40.350.10">
    <property type="entry name" value="Creatinase/prolidase N-terminal domain"/>
    <property type="match status" value="2"/>
</dbReference>
<dbReference type="InterPro" id="IPR000587">
    <property type="entry name" value="Creatinase_N"/>
</dbReference>
<dbReference type="InterPro" id="IPR050422">
    <property type="entry name" value="X-Pro_aminopeptidase_P"/>
</dbReference>
<gene>
    <name evidence="8" type="ORF">BFP76_03100</name>
</gene>
<dbReference type="GO" id="GO:0046872">
    <property type="term" value="F:metal ion binding"/>
    <property type="evidence" value="ECO:0007669"/>
    <property type="project" value="UniProtKB-KW"/>
</dbReference>
<evidence type="ECO:0000256" key="3">
    <source>
        <dbReference type="ARBA" id="ARBA00022801"/>
    </source>
</evidence>
<dbReference type="InterPro" id="IPR029149">
    <property type="entry name" value="Creatin/AminoP/Spt16_N"/>
</dbReference>
<dbReference type="CDD" id="cd01085">
    <property type="entry name" value="APP"/>
    <property type="match status" value="1"/>
</dbReference>
<organism evidence="8 9">
    <name type="scientific">Paramylibacter kogurei</name>
    <dbReference type="NCBI Taxonomy" id="1889778"/>
    <lineage>
        <taxon>Bacteria</taxon>
        <taxon>Pseudomonadati</taxon>
        <taxon>Pseudomonadota</taxon>
        <taxon>Alphaproteobacteria</taxon>
        <taxon>Rhodobacterales</taxon>
        <taxon>Paracoccaceae</taxon>
        <taxon>Paramylibacter</taxon>
    </lineage>
</organism>
<evidence type="ECO:0000313" key="8">
    <source>
        <dbReference type="EMBL" id="PIB24227.1"/>
    </source>
</evidence>
<proteinExistence type="inferred from homology"/>
<dbReference type="InterPro" id="IPR033740">
    <property type="entry name" value="Pept_M24B"/>
</dbReference>
<evidence type="ECO:0000256" key="4">
    <source>
        <dbReference type="ARBA" id="ARBA00023211"/>
    </source>
</evidence>
<dbReference type="InterPro" id="IPR036005">
    <property type="entry name" value="Creatinase/aminopeptidase-like"/>
</dbReference>
<dbReference type="SUPFAM" id="SSF55920">
    <property type="entry name" value="Creatinase/aminopeptidase"/>
    <property type="match status" value="1"/>
</dbReference>
<dbReference type="FunFam" id="3.90.230.10:FF:000007">
    <property type="entry name" value="Xaa-Pro aminopeptidase P"/>
    <property type="match status" value="1"/>
</dbReference>
<keyword evidence="9" id="KW-1185">Reference proteome</keyword>
<dbReference type="InterPro" id="IPR000994">
    <property type="entry name" value="Pept_M24"/>
</dbReference>
<reference evidence="8 9" key="1">
    <citation type="submission" date="2016-08" db="EMBL/GenBank/DDBJ databases">
        <title>Draft genome of Amylibacter sp. strain 4G11.</title>
        <authorList>
            <person name="Wong S.-K."/>
            <person name="Hamasaki K."/>
            <person name="Yoshizawa S."/>
        </authorList>
    </citation>
    <scope>NUCLEOTIDE SEQUENCE [LARGE SCALE GENOMIC DNA]</scope>
    <source>
        <strain evidence="8 9">4G11</strain>
    </source>
</reference>
<evidence type="ECO:0000259" key="7">
    <source>
        <dbReference type="Pfam" id="PF16188"/>
    </source>
</evidence>
<feature type="domain" description="Creatinase N-terminal" evidence="6">
    <location>
        <begin position="17"/>
        <end position="154"/>
    </location>
</feature>
<dbReference type="GO" id="GO:0070006">
    <property type="term" value="F:metalloaminopeptidase activity"/>
    <property type="evidence" value="ECO:0007669"/>
    <property type="project" value="InterPro"/>
</dbReference>
<dbReference type="AlphaFoldDB" id="A0A2G5K3V6"/>
<dbReference type="RefSeq" id="WP_099592508.1">
    <property type="nucleotide sequence ID" value="NZ_MDGM01000012.1"/>
</dbReference>
<evidence type="ECO:0000256" key="1">
    <source>
        <dbReference type="ARBA" id="ARBA00008766"/>
    </source>
</evidence>
<dbReference type="Gene3D" id="3.90.230.10">
    <property type="entry name" value="Creatinase/methionine aminopeptidase superfamily"/>
    <property type="match status" value="1"/>
</dbReference>
<keyword evidence="8" id="KW-0031">Aminopeptidase</keyword>
<dbReference type="GO" id="GO:0005737">
    <property type="term" value="C:cytoplasm"/>
    <property type="evidence" value="ECO:0007669"/>
    <property type="project" value="UniProtKB-ARBA"/>
</dbReference>
<keyword evidence="8" id="KW-0645">Protease</keyword>
<sequence length="601" mass="66556">MFQTFDAKTTPETAAPRMAQLRDVLRENGFDGFLIPRADAHQGEYVVARDMRLAWLTSFTGSAGFCAALLDEACLFVDGRYTIQARDQVDTKLFSIEKFPDVKLGNWLVDALPDGGKVAFDPWLYTKAQIEEIEKHINGRGVELVKSENLIDQIWEDQPQAPLDKMHAHPMEYAGKSHGDKRSEIAQILREAKQSGVVLTQPDSIAWLLNTRGTDLGQTPVALCFAMLFQDGRVALFIAPEKVDDELRDHLGADVTIYDLGDLSAELIRNLGPIRVDPRTTPIAILDILQNGDVKVDFGDDPITLPKAMKNKVEIDGAITAHIRDGVAMCEFLAWLDRYDHSEPLSEIDVVKSLEGFRAATNQLRNISFDTISGAGPNGAIVHYRVNEDTNRTISNGDLLLVDSGAQYLDGTTDITRTIAIGKPKREAIRAFTLVLKGMIGISKLRFPVGLSGREIDAIARAPLWSAGMDFDHGTGHGVGSYLSVHEGPQGISRRSNAPLREGMILSNEPGYYKEGAFGIRIENLIYVKSAPAIRGGDDRDMLCFETLTLAPIDLRLIDRKNLTRDEREWINAYHTRVFETLFDLVSADAQDYLTMACAPI</sequence>
<evidence type="ECO:0000259" key="5">
    <source>
        <dbReference type="Pfam" id="PF00557"/>
    </source>
</evidence>
<comment type="similarity">
    <text evidence="1">Belongs to the peptidase M24B family.</text>
</comment>
<dbReference type="PANTHER" id="PTHR43763:SF6">
    <property type="entry name" value="XAA-PRO AMINOPEPTIDASE 1"/>
    <property type="match status" value="1"/>
</dbReference>
<dbReference type="Pfam" id="PF00557">
    <property type="entry name" value="Peptidase_M24"/>
    <property type="match status" value="1"/>
</dbReference>
<comment type="caution">
    <text evidence="8">The sequence shown here is derived from an EMBL/GenBank/DDBJ whole genome shotgun (WGS) entry which is preliminary data.</text>
</comment>
<protein>
    <submittedName>
        <fullName evidence="8">X-Pro aminopeptidase</fullName>
    </submittedName>
</protein>
<keyword evidence="2" id="KW-0479">Metal-binding</keyword>
<dbReference type="InterPro" id="IPR032416">
    <property type="entry name" value="Peptidase_M24_C"/>
</dbReference>
<dbReference type="Pfam" id="PF16188">
    <property type="entry name" value="Peptidase_M24_C"/>
    <property type="match status" value="1"/>
</dbReference>